<evidence type="ECO:0008006" key="3">
    <source>
        <dbReference type="Google" id="ProtNLM"/>
    </source>
</evidence>
<dbReference type="RefSeq" id="WP_248734353.1">
    <property type="nucleotide sequence ID" value="NZ_CALBWS010000004.1"/>
</dbReference>
<comment type="caution">
    <text evidence="1">The sequence shown here is derived from an EMBL/GenBank/DDBJ whole genome shotgun (WGS) entry which is preliminary data.</text>
</comment>
<organism evidence="1 2">
    <name type="scientific">Neobacillus rhizosphaerae</name>
    <dbReference type="NCBI Taxonomy" id="2880965"/>
    <lineage>
        <taxon>Bacteria</taxon>
        <taxon>Bacillati</taxon>
        <taxon>Bacillota</taxon>
        <taxon>Bacilli</taxon>
        <taxon>Bacillales</taxon>
        <taxon>Bacillaceae</taxon>
        <taxon>Neobacillus</taxon>
    </lineage>
</organism>
<dbReference type="Proteomes" id="UP000838308">
    <property type="component" value="Unassembled WGS sequence"/>
</dbReference>
<evidence type="ECO:0000313" key="1">
    <source>
        <dbReference type="EMBL" id="CAH2714023.1"/>
    </source>
</evidence>
<gene>
    <name evidence="1" type="ORF">BACCIP111895_01177</name>
</gene>
<name>A0ABN8KKT0_9BACI</name>
<sequence>MNLRLAIRFWKKILINNQFPYEEVFDEEDGEEIGSQVFLTNNTEN</sequence>
<evidence type="ECO:0000313" key="2">
    <source>
        <dbReference type="Proteomes" id="UP000838308"/>
    </source>
</evidence>
<keyword evidence="2" id="KW-1185">Reference proteome</keyword>
<reference evidence="1" key="1">
    <citation type="submission" date="2022-04" db="EMBL/GenBank/DDBJ databases">
        <authorList>
            <person name="Criscuolo A."/>
        </authorList>
    </citation>
    <scope>NUCLEOTIDE SEQUENCE</scope>
    <source>
        <strain evidence="1">CIP111895</strain>
    </source>
</reference>
<protein>
    <recommendedName>
        <fullName evidence="3">YozE SAM-like domain-containing protein</fullName>
    </recommendedName>
</protein>
<proteinExistence type="predicted"/>
<dbReference type="EMBL" id="CALBWS010000004">
    <property type="protein sequence ID" value="CAH2714023.1"/>
    <property type="molecule type" value="Genomic_DNA"/>
</dbReference>
<accession>A0ABN8KKT0</accession>